<dbReference type="PROSITE" id="PS00983">
    <property type="entry name" value="LY6_UPAR"/>
    <property type="match status" value="1"/>
</dbReference>
<dbReference type="eggNOG" id="ENOG502SGKP">
    <property type="taxonomic scope" value="Eukaryota"/>
</dbReference>
<reference evidence="8" key="2">
    <citation type="submission" date="2025-08" db="UniProtKB">
        <authorList>
            <consortium name="Ensembl"/>
        </authorList>
    </citation>
    <scope>IDENTIFICATION</scope>
    <source>
        <strain evidence="8">2N</strain>
    </source>
</reference>
<dbReference type="EMBL" id="AAKN02023194">
    <property type="status" value="NOT_ANNOTATED_CDS"/>
    <property type="molecule type" value="Genomic_DNA"/>
</dbReference>
<dbReference type="InterPro" id="IPR035076">
    <property type="entry name" value="Toxin/TOLIP"/>
</dbReference>
<evidence type="ECO:0000259" key="7">
    <source>
        <dbReference type="SMART" id="SM00134"/>
    </source>
</evidence>
<reference evidence="8" key="3">
    <citation type="submission" date="2025-09" db="UniProtKB">
        <authorList>
            <consortium name="Ensembl"/>
        </authorList>
    </citation>
    <scope>IDENTIFICATION</scope>
    <source>
        <strain evidence="8">2N</strain>
    </source>
</reference>
<evidence type="ECO:0000313" key="8">
    <source>
        <dbReference type="Ensembl" id="ENSCPOP00000019766.2"/>
    </source>
</evidence>
<keyword evidence="3 6" id="KW-0732">Signal</keyword>
<dbReference type="OMA" id="LVKKDCA"/>
<dbReference type="PANTHER" id="PTHR16982:SF2">
    <property type="entry name" value="LYMPHOCYTE ANTIGEN 6D"/>
    <property type="match status" value="1"/>
</dbReference>
<feature type="signal peptide" evidence="6">
    <location>
        <begin position="1"/>
        <end position="20"/>
    </location>
</feature>
<proteinExistence type="predicted"/>
<name>H0W9V6_CAVPO</name>
<dbReference type="FunFam" id="2.10.60.10:FF:000003">
    <property type="entry name" value="lymphocyte antigen 6E isoform X1"/>
    <property type="match status" value="1"/>
</dbReference>
<keyword evidence="2" id="KW-1003">Cell membrane</keyword>
<dbReference type="GO" id="GO:0009986">
    <property type="term" value="C:cell surface"/>
    <property type="evidence" value="ECO:0007669"/>
    <property type="project" value="Ensembl"/>
</dbReference>
<dbReference type="VEuPathDB" id="HostDB:ENSCPOG00000021617"/>
<evidence type="ECO:0000256" key="2">
    <source>
        <dbReference type="ARBA" id="ARBA00022475"/>
    </source>
</evidence>
<feature type="domain" description="UPAR/Ly6" evidence="7">
    <location>
        <begin position="21"/>
        <end position="106"/>
    </location>
</feature>
<comment type="subcellular location">
    <subcellularLocation>
        <location evidence="1">Cell membrane</location>
    </subcellularLocation>
</comment>
<dbReference type="AlphaFoldDB" id="H0W9V6"/>
<dbReference type="InterPro" id="IPR016054">
    <property type="entry name" value="LY6_UPA_recep-like"/>
</dbReference>
<keyword evidence="4" id="KW-0472">Membrane</keyword>
<evidence type="ECO:0000256" key="1">
    <source>
        <dbReference type="ARBA" id="ARBA00004236"/>
    </source>
</evidence>
<dbReference type="Ensembl" id="ENSCPOT00000019750.2">
    <property type="protein sequence ID" value="ENSCPOP00000019766.2"/>
    <property type="gene ID" value="ENSCPOG00000021617.2"/>
</dbReference>
<dbReference type="GO" id="GO:0035634">
    <property type="term" value="P:response to stilbenoid"/>
    <property type="evidence" value="ECO:0007669"/>
    <property type="project" value="Ensembl"/>
</dbReference>
<dbReference type="SUPFAM" id="SSF57302">
    <property type="entry name" value="Snake toxin-like"/>
    <property type="match status" value="1"/>
</dbReference>
<dbReference type="Proteomes" id="UP000005447">
    <property type="component" value="Unassembled WGS sequence"/>
</dbReference>
<dbReference type="FunCoup" id="H0W9V6">
    <property type="interactions" value="21"/>
</dbReference>
<dbReference type="Bgee" id="ENSCPOG00000021617">
    <property type="expression patterns" value="Expressed in zone of skin and 1 other cell type or tissue"/>
</dbReference>
<evidence type="ECO:0000256" key="4">
    <source>
        <dbReference type="ARBA" id="ARBA00023136"/>
    </source>
</evidence>
<sequence>MKTVLLLLIALTVALSPAYTLRCHVCRDTGNCKNPQNCPSSSRYCKTVISVESLAGNLMVKSCENSCMSANSQQGQVSSGMESTYCCTEDLCNEKLFSAAPGRALPSSTTLGLVLVRAPRPS</sequence>
<dbReference type="InterPro" id="IPR018363">
    <property type="entry name" value="CD59_antigen_CS"/>
</dbReference>
<protein>
    <submittedName>
        <fullName evidence="8">Lymphocyte antigen 6 family member D</fullName>
    </submittedName>
</protein>
<feature type="chain" id="PRO_5012610113" evidence="6">
    <location>
        <begin position="21"/>
        <end position="122"/>
    </location>
</feature>
<evidence type="ECO:0000313" key="9">
    <source>
        <dbReference type="Proteomes" id="UP000005447"/>
    </source>
</evidence>
<dbReference type="CDD" id="cd23542">
    <property type="entry name" value="TFP_LU_ECD_Ly6D"/>
    <property type="match status" value="1"/>
</dbReference>
<dbReference type="PANTHER" id="PTHR16982">
    <property type="entry name" value="LYMPHOCYTE ANTIGEN 6D"/>
    <property type="match status" value="1"/>
</dbReference>
<keyword evidence="5" id="KW-0325">Glycoprotein</keyword>
<evidence type="ECO:0000256" key="3">
    <source>
        <dbReference type="ARBA" id="ARBA00022729"/>
    </source>
</evidence>
<keyword evidence="9" id="KW-1185">Reference proteome</keyword>
<dbReference type="InParanoid" id="H0W9V6"/>
<dbReference type="Pfam" id="PF00087">
    <property type="entry name" value="Toxin_TOLIP"/>
    <property type="match status" value="1"/>
</dbReference>
<organism evidence="8 9">
    <name type="scientific">Cavia porcellus</name>
    <name type="common">Guinea pig</name>
    <dbReference type="NCBI Taxonomy" id="10141"/>
    <lineage>
        <taxon>Eukaryota</taxon>
        <taxon>Metazoa</taxon>
        <taxon>Chordata</taxon>
        <taxon>Craniata</taxon>
        <taxon>Vertebrata</taxon>
        <taxon>Euteleostomi</taxon>
        <taxon>Mammalia</taxon>
        <taxon>Eutheria</taxon>
        <taxon>Euarchontoglires</taxon>
        <taxon>Glires</taxon>
        <taxon>Rodentia</taxon>
        <taxon>Hystricomorpha</taxon>
        <taxon>Caviidae</taxon>
        <taxon>Cavia</taxon>
    </lineage>
</organism>
<evidence type="ECO:0000256" key="6">
    <source>
        <dbReference type="SAM" id="SignalP"/>
    </source>
</evidence>
<dbReference type="GO" id="GO:0030098">
    <property type="term" value="P:lymphocyte differentiation"/>
    <property type="evidence" value="ECO:0007669"/>
    <property type="project" value="Ensembl"/>
</dbReference>
<dbReference type="InterPro" id="IPR042339">
    <property type="entry name" value="Ly6D"/>
</dbReference>
<dbReference type="SMART" id="SM00134">
    <property type="entry name" value="LU"/>
    <property type="match status" value="1"/>
</dbReference>
<dbReference type="InterPro" id="IPR045860">
    <property type="entry name" value="Snake_toxin-like_sf"/>
</dbReference>
<gene>
    <name evidence="8" type="primary">LY6D</name>
</gene>
<evidence type="ECO:0000256" key="5">
    <source>
        <dbReference type="ARBA" id="ARBA00023180"/>
    </source>
</evidence>
<dbReference type="HOGENOM" id="CLU_161471_0_0_1"/>
<reference evidence="9" key="1">
    <citation type="journal article" date="2011" name="Nature">
        <title>A high-resolution map of human evolutionary constraint using 29 mammals.</title>
        <authorList>
            <person name="Lindblad-Toh K."/>
            <person name="Garber M."/>
            <person name="Zuk O."/>
            <person name="Lin M.F."/>
            <person name="Parker B.J."/>
            <person name="Washietl S."/>
            <person name="Kheradpour P."/>
            <person name="Ernst J."/>
            <person name="Jordan G."/>
            <person name="Mauceli E."/>
            <person name="Ward L.D."/>
            <person name="Lowe C.B."/>
            <person name="Holloway A.K."/>
            <person name="Clamp M."/>
            <person name="Gnerre S."/>
            <person name="Alfoldi J."/>
            <person name="Beal K."/>
            <person name="Chang J."/>
            <person name="Clawson H."/>
            <person name="Cuff J."/>
            <person name="Di Palma F."/>
            <person name="Fitzgerald S."/>
            <person name="Flicek P."/>
            <person name="Guttman M."/>
            <person name="Hubisz M.J."/>
            <person name="Jaffe D.B."/>
            <person name="Jungreis I."/>
            <person name="Kent W.J."/>
            <person name="Kostka D."/>
            <person name="Lara M."/>
            <person name="Martins A.L."/>
            <person name="Massingham T."/>
            <person name="Moltke I."/>
            <person name="Raney B.J."/>
            <person name="Rasmussen M.D."/>
            <person name="Robinson J."/>
            <person name="Stark A."/>
            <person name="Vilella A.J."/>
            <person name="Wen J."/>
            <person name="Xie X."/>
            <person name="Zody M.C."/>
            <person name="Baldwin J."/>
            <person name="Bloom T."/>
            <person name="Chin C.W."/>
            <person name="Heiman D."/>
            <person name="Nicol R."/>
            <person name="Nusbaum C."/>
            <person name="Young S."/>
            <person name="Wilkinson J."/>
            <person name="Worley K.C."/>
            <person name="Kovar C.L."/>
            <person name="Muzny D.M."/>
            <person name="Gibbs R.A."/>
            <person name="Cree A."/>
            <person name="Dihn H.H."/>
            <person name="Fowler G."/>
            <person name="Jhangiani S."/>
            <person name="Joshi V."/>
            <person name="Lee S."/>
            <person name="Lewis L.R."/>
            <person name="Nazareth L.V."/>
            <person name="Okwuonu G."/>
            <person name="Santibanez J."/>
            <person name="Warren W.C."/>
            <person name="Mardis E.R."/>
            <person name="Weinstock G.M."/>
            <person name="Wilson R.K."/>
            <person name="Delehaunty K."/>
            <person name="Dooling D."/>
            <person name="Fronik C."/>
            <person name="Fulton L."/>
            <person name="Fulton B."/>
            <person name="Graves T."/>
            <person name="Minx P."/>
            <person name="Sodergren E."/>
            <person name="Birney E."/>
            <person name="Margulies E.H."/>
            <person name="Herrero J."/>
            <person name="Green E.D."/>
            <person name="Haussler D."/>
            <person name="Siepel A."/>
            <person name="Goldman N."/>
            <person name="Pollard K.S."/>
            <person name="Pedersen J.S."/>
            <person name="Lander E.S."/>
            <person name="Kellis M."/>
        </authorList>
    </citation>
    <scope>NUCLEOTIDE SEQUENCE [LARGE SCALE GENOMIC DNA]</scope>
    <source>
        <strain evidence="9">2N</strain>
    </source>
</reference>
<dbReference type="Gene3D" id="2.10.60.10">
    <property type="entry name" value="CD59"/>
    <property type="match status" value="1"/>
</dbReference>
<accession>H0W9V6</accession>
<dbReference type="GO" id="GO:0005886">
    <property type="term" value="C:plasma membrane"/>
    <property type="evidence" value="ECO:0007669"/>
    <property type="project" value="UniProtKB-SubCell"/>
</dbReference>
<dbReference type="GeneTree" id="ENSGT00730000111514"/>